<proteinExistence type="predicted"/>
<evidence type="ECO:0000313" key="2">
    <source>
        <dbReference type="Proteomes" id="UP000294200"/>
    </source>
</evidence>
<accession>A0A4R0XFD6</accession>
<protein>
    <submittedName>
        <fullName evidence="1">Uncharacterized protein</fullName>
    </submittedName>
</protein>
<organism evidence="1 2">
    <name type="scientific">Paraburkholderia steynii</name>
    <dbReference type="NCBI Taxonomy" id="1245441"/>
    <lineage>
        <taxon>Bacteria</taxon>
        <taxon>Pseudomonadati</taxon>
        <taxon>Pseudomonadota</taxon>
        <taxon>Betaproteobacteria</taxon>
        <taxon>Burkholderiales</taxon>
        <taxon>Burkholderiaceae</taxon>
        <taxon>Paraburkholderia</taxon>
    </lineage>
</organism>
<dbReference type="Proteomes" id="UP000294200">
    <property type="component" value="Unassembled WGS sequence"/>
</dbReference>
<keyword evidence="2" id="KW-1185">Reference proteome</keyword>
<dbReference type="EMBL" id="MWML01000015">
    <property type="protein sequence ID" value="TCG09196.1"/>
    <property type="molecule type" value="Genomic_DNA"/>
</dbReference>
<name>A0A4R0XFD6_9BURK</name>
<dbReference type="AlphaFoldDB" id="A0A4R0XFD6"/>
<reference evidence="1 2" key="1">
    <citation type="submission" date="2017-02" db="EMBL/GenBank/DDBJ databases">
        <title>Paraburkholderia sophoroidis sp. nov. and Paraburkholderia steynii sp. nov. rhizobial symbionts of the fynbos legume Hypocalyptus sophoroides.</title>
        <authorList>
            <person name="Steenkamp E.T."/>
            <person name="Beukes C.W."/>
            <person name="Van Zyl E."/>
            <person name="Avontuur J."/>
            <person name="Chan W.Y."/>
            <person name="Hassen A."/>
            <person name="Palmer M."/>
            <person name="Mthombeni L."/>
            <person name="Phalane F."/>
            <person name="Sereme K."/>
            <person name="Venter S.N."/>
        </authorList>
    </citation>
    <scope>NUCLEOTIDE SEQUENCE [LARGE SCALE GENOMIC DNA]</scope>
    <source>
        <strain evidence="1 2">HC1.1ba</strain>
    </source>
</reference>
<evidence type="ECO:0000313" key="1">
    <source>
        <dbReference type="EMBL" id="TCG09196.1"/>
    </source>
</evidence>
<comment type="caution">
    <text evidence="1">The sequence shown here is derived from an EMBL/GenBank/DDBJ whole genome shotgun (WGS) entry which is preliminary data.</text>
</comment>
<sequence length="115" mass="12344">MGIDSGADSASPILALPAADDTGVLIWPAMLPVDDRALIASHLARVPATDRQMLLDEMAAGHRRQPVQLPVAYIAGLVRRYIGGEFLPTRAHIERAARKAGDRGGGHERWVSASR</sequence>
<gene>
    <name evidence="1" type="ORF">BZM27_06580</name>
</gene>